<feature type="non-terminal residue" evidence="8">
    <location>
        <position position="262"/>
    </location>
</feature>
<keyword evidence="2" id="KW-0963">Cytoplasm</keyword>
<dbReference type="SUPFAM" id="SSF53383">
    <property type="entry name" value="PLP-dependent transferases"/>
    <property type="match status" value="1"/>
</dbReference>
<evidence type="ECO:0000313" key="8">
    <source>
        <dbReference type="EMBL" id="GAF85317.1"/>
    </source>
</evidence>
<dbReference type="InterPro" id="IPR004534">
    <property type="entry name" value="SelA_trans"/>
</dbReference>
<dbReference type="HAMAP" id="MF_00423">
    <property type="entry name" value="SelA"/>
    <property type="match status" value="1"/>
</dbReference>
<dbReference type="PANTHER" id="PTHR32328:SF0">
    <property type="entry name" value="L-SERYL-TRNA(SEC) SELENIUM TRANSFERASE"/>
    <property type="match status" value="1"/>
</dbReference>
<dbReference type="NCBIfam" id="TIGR00474">
    <property type="entry name" value="selA"/>
    <property type="match status" value="1"/>
</dbReference>
<dbReference type="Gene3D" id="3.40.640.10">
    <property type="entry name" value="Type I PLP-dependent aspartate aminotransferase-like (Major domain)"/>
    <property type="match status" value="1"/>
</dbReference>
<dbReference type="AlphaFoldDB" id="X0TAV1"/>
<evidence type="ECO:0000259" key="7">
    <source>
        <dbReference type="Pfam" id="PF12390"/>
    </source>
</evidence>
<dbReference type="GO" id="GO:0001514">
    <property type="term" value="P:selenocysteine incorporation"/>
    <property type="evidence" value="ECO:0007669"/>
    <property type="project" value="InterPro"/>
</dbReference>
<protein>
    <recommendedName>
        <fullName evidence="7">L-seryl-tRNA selenium transferase N-terminal domain-containing protein</fullName>
    </recommendedName>
</protein>
<sequence>MKNDTDTNNNNLNLLLSKIPSVEIILQNKALQPLILKHSRKMLTQMVRKVISEEKKNAHKNGSLYSAQERINKIKKYFKKENLSFLQGVINGSGVILHTNLGRAPLGKEMLATVQTSLQGYTNLEYDLVEGSRGKRGEIVEKLLCTLSHSEKSLVVNNNAGAIFLILNTLAKNKEVIVSRGELVQIGGGFRIPEILEQSGAHLREVGTTNQTFIEDYEKAINDDTALILKVHQSNFNMNGFVHQAEVKELKKLGKRYNLPVI</sequence>
<keyword evidence="5" id="KW-0648">Protein biosynthesis</keyword>
<comment type="caution">
    <text evidence="8">The sequence shown here is derived from an EMBL/GenBank/DDBJ whole genome shotgun (WGS) entry which is preliminary data.</text>
</comment>
<accession>X0TAV1</accession>
<dbReference type="InterPro" id="IPR015424">
    <property type="entry name" value="PyrdxlP-dep_Trfase"/>
</dbReference>
<dbReference type="Pfam" id="PF12390">
    <property type="entry name" value="Se-cys_synth_N"/>
    <property type="match status" value="1"/>
</dbReference>
<dbReference type="PANTHER" id="PTHR32328">
    <property type="entry name" value="L-SERYL-TRNA(SEC) SELENIUM TRANSFERASE"/>
    <property type="match status" value="1"/>
</dbReference>
<evidence type="ECO:0000256" key="5">
    <source>
        <dbReference type="ARBA" id="ARBA00022917"/>
    </source>
</evidence>
<dbReference type="InterPro" id="IPR015421">
    <property type="entry name" value="PyrdxlP-dep_Trfase_major"/>
</dbReference>
<dbReference type="InterPro" id="IPR018319">
    <property type="entry name" value="SelA-like"/>
</dbReference>
<keyword evidence="6" id="KW-0711">Selenium</keyword>
<keyword evidence="3" id="KW-0808">Transferase</keyword>
<evidence type="ECO:0000256" key="6">
    <source>
        <dbReference type="ARBA" id="ARBA00023266"/>
    </source>
</evidence>
<gene>
    <name evidence="8" type="ORF">S01H1_02249</name>
</gene>
<proteinExistence type="inferred from homology"/>
<dbReference type="EMBL" id="BARS01001062">
    <property type="protein sequence ID" value="GAF85317.1"/>
    <property type="molecule type" value="Genomic_DNA"/>
</dbReference>
<reference evidence="8" key="1">
    <citation type="journal article" date="2014" name="Front. Microbiol.">
        <title>High frequency of phylogenetically diverse reductive dehalogenase-homologous genes in deep subseafloor sedimentary metagenomes.</title>
        <authorList>
            <person name="Kawai M."/>
            <person name="Futagami T."/>
            <person name="Toyoda A."/>
            <person name="Takaki Y."/>
            <person name="Nishi S."/>
            <person name="Hori S."/>
            <person name="Arai W."/>
            <person name="Tsubouchi T."/>
            <person name="Morono Y."/>
            <person name="Uchiyama I."/>
            <person name="Ito T."/>
            <person name="Fujiyama A."/>
            <person name="Inagaki F."/>
            <person name="Takami H."/>
        </authorList>
    </citation>
    <scope>NUCLEOTIDE SEQUENCE</scope>
    <source>
        <strain evidence="8">Expedition CK06-06</strain>
    </source>
</reference>
<evidence type="ECO:0000256" key="1">
    <source>
        <dbReference type="ARBA" id="ARBA00001933"/>
    </source>
</evidence>
<organism evidence="8">
    <name type="scientific">marine sediment metagenome</name>
    <dbReference type="NCBI Taxonomy" id="412755"/>
    <lineage>
        <taxon>unclassified sequences</taxon>
        <taxon>metagenomes</taxon>
        <taxon>ecological metagenomes</taxon>
    </lineage>
</organism>
<comment type="cofactor">
    <cofactor evidence="1">
        <name>pyridoxal 5'-phosphate</name>
        <dbReference type="ChEBI" id="CHEBI:597326"/>
    </cofactor>
</comment>
<dbReference type="InterPro" id="IPR025862">
    <property type="entry name" value="SelA_trans_N_dom"/>
</dbReference>
<evidence type="ECO:0000256" key="2">
    <source>
        <dbReference type="ARBA" id="ARBA00022490"/>
    </source>
</evidence>
<feature type="domain" description="L-seryl-tRNA selenium transferase N-terminal" evidence="7">
    <location>
        <begin position="16"/>
        <end position="51"/>
    </location>
</feature>
<name>X0TAV1_9ZZZZ</name>
<dbReference type="Pfam" id="PF03841">
    <property type="entry name" value="SelA"/>
    <property type="match status" value="1"/>
</dbReference>
<evidence type="ECO:0000256" key="3">
    <source>
        <dbReference type="ARBA" id="ARBA00022679"/>
    </source>
</evidence>
<keyword evidence="4" id="KW-0663">Pyridoxal phosphate</keyword>
<dbReference type="GO" id="GO:0004125">
    <property type="term" value="F:L-seryl-tRNA(Sec) selenium transferase activity"/>
    <property type="evidence" value="ECO:0007669"/>
    <property type="project" value="InterPro"/>
</dbReference>
<evidence type="ECO:0000256" key="4">
    <source>
        <dbReference type="ARBA" id="ARBA00022898"/>
    </source>
</evidence>
<dbReference type="GO" id="GO:0005737">
    <property type="term" value="C:cytoplasm"/>
    <property type="evidence" value="ECO:0007669"/>
    <property type="project" value="InterPro"/>
</dbReference>